<name>A0A0F9GK10_9ZZZZ</name>
<organism evidence="1">
    <name type="scientific">marine sediment metagenome</name>
    <dbReference type="NCBI Taxonomy" id="412755"/>
    <lineage>
        <taxon>unclassified sequences</taxon>
        <taxon>metagenomes</taxon>
        <taxon>ecological metagenomes</taxon>
    </lineage>
</organism>
<evidence type="ECO:0000313" key="1">
    <source>
        <dbReference type="EMBL" id="KKL63542.1"/>
    </source>
</evidence>
<gene>
    <name evidence="1" type="ORF">LCGC14_2174060</name>
</gene>
<reference evidence="1" key="1">
    <citation type="journal article" date="2015" name="Nature">
        <title>Complex archaea that bridge the gap between prokaryotes and eukaryotes.</title>
        <authorList>
            <person name="Spang A."/>
            <person name="Saw J.H."/>
            <person name="Jorgensen S.L."/>
            <person name="Zaremba-Niedzwiedzka K."/>
            <person name="Martijn J."/>
            <person name="Lind A.E."/>
            <person name="van Eijk R."/>
            <person name="Schleper C."/>
            <person name="Guy L."/>
            <person name="Ettema T.J."/>
        </authorList>
    </citation>
    <scope>NUCLEOTIDE SEQUENCE</scope>
</reference>
<dbReference type="AlphaFoldDB" id="A0A0F9GK10"/>
<accession>A0A0F9GK10</accession>
<proteinExistence type="predicted"/>
<comment type="caution">
    <text evidence="1">The sequence shown here is derived from an EMBL/GenBank/DDBJ whole genome shotgun (WGS) entry which is preliminary data.</text>
</comment>
<dbReference type="EMBL" id="LAZR01028130">
    <property type="protein sequence ID" value="KKL63542.1"/>
    <property type="molecule type" value="Genomic_DNA"/>
</dbReference>
<protein>
    <submittedName>
        <fullName evidence="1">Uncharacterized protein</fullName>
    </submittedName>
</protein>
<sequence>MGTSRAWNGPITERVEFKVYGKLPDSYSNYSSEYNCSVSDNEDGISYAWEWENKVISVDRVYIKYYYNDP</sequence>